<gene>
    <name evidence="2" type="ORF">SmJEL517_g04262</name>
</gene>
<comment type="caution">
    <text evidence="2">The sequence shown here is derived from an EMBL/GenBank/DDBJ whole genome shotgun (WGS) entry which is preliminary data.</text>
</comment>
<evidence type="ECO:0000259" key="1">
    <source>
        <dbReference type="Pfam" id="PF03407"/>
    </source>
</evidence>
<keyword evidence="3" id="KW-1185">Reference proteome</keyword>
<dbReference type="GO" id="GO:0016757">
    <property type="term" value="F:glycosyltransferase activity"/>
    <property type="evidence" value="ECO:0007669"/>
    <property type="project" value="TreeGrafter"/>
</dbReference>
<dbReference type="AlphaFoldDB" id="A0A507C5I0"/>
<reference evidence="2 3" key="1">
    <citation type="journal article" date="2019" name="Sci. Rep.">
        <title>Comparative genomics of chytrid fungi reveal insights into the obligate biotrophic and pathogenic lifestyle of Synchytrium endobioticum.</title>
        <authorList>
            <person name="van de Vossenberg B.T.L.H."/>
            <person name="Warris S."/>
            <person name="Nguyen H.D.T."/>
            <person name="van Gent-Pelzer M.P.E."/>
            <person name="Joly D.L."/>
            <person name="van de Geest H.C."/>
            <person name="Bonants P.J.M."/>
            <person name="Smith D.S."/>
            <person name="Levesque C.A."/>
            <person name="van der Lee T.A.J."/>
        </authorList>
    </citation>
    <scope>NUCLEOTIDE SEQUENCE [LARGE SCALE GENOMIC DNA]</scope>
    <source>
        <strain evidence="2 3">JEL517</strain>
    </source>
</reference>
<dbReference type="Pfam" id="PF03269">
    <property type="entry name" value="DUF268"/>
    <property type="match status" value="1"/>
</dbReference>
<dbReference type="OrthoDB" id="2144736at2759"/>
<proteinExistence type="predicted"/>
<evidence type="ECO:0000313" key="2">
    <source>
        <dbReference type="EMBL" id="TPX32705.1"/>
    </source>
</evidence>
<dbReference type="PANTHER" id="PTHR47032">
    <property type="entry name" value="UDP-D-XYLOSE:L-FUCOSE ALPHA-1,3-D-XYLOSYLTRANSFERASE-RELATED"/>
    <property type="match status" value="1"/>
</dbReference>
<dbReference type="Proteomes" id="UP000319731">
    <property type="component" value="Unassembled WGS sequence"/>
</dbReference>
<dbReference type="Pfam" id="PF03407">
    <property type="entry name" value="Nucleotid_trans"/>
    <property type="match status" value="1"/>
</dbReference>
<dbReference type="InterPro" id="IPR052636">
    <property type="entry name" value="UDP-D-xylose:L-fucose_XylT"/>
</dbReference>
<protein>
    <recommendedName>
        <fullName evidence="1">Nucleotide-diphospho-sugar transferase domain-containing protein</fullName>
    </recommendedName>
</protein>
<sequence>MRKGLGQLECTRRLGILLFLLALFLLAWLAFATSEIGMEKHLNVLTDTIRPKLSSPSNTIWSASSNVDLSSNAPTNSRFDHLPKHDHDPSELRAWFTARARNNTIMMSQTNKAGTPFTKNMICSLVKSDPTVIQHIIIWATDEEAAKDLLLFEAETTRLTGYSFGVYFDRRYQTNQVWNGGWDNSTGYFEIMDIRRLVFARVIEILDMSLIFVDGDVVFFKNPFTTLNVPFGVPGLAHGLEEDEITVWEDLYNDLPDLVYSTDARKQFDDLDDPYEGEPRVPKLCGGFFYARVNGRTKLVFKSLLAMKMNDQWGMVDLLNNYFDSVLVNPLPLGIKSRKDRPQNARATNIARDAVRVLILSQVAYMNALSHQTSPSELPEHFHSRMMDLEERGESRVLYHPNWWSRNKTRIFEDHRLWTLALDHQTCAIEPEIPDYCNDIGVKDVVTDIKPLETPTVSATEAWRHVEQVQDGPSPNSIPRELKEAFLNSPALEFQQKFMNETRKNTFWSPSYINNYRSFVNSRKPFFSQNVTDLYLALESWASTAVQNKRCLVIGSDEPWQEAMLLEFGASHVSTVEMASIDSRHPLTRMYTPTQFEKAHQRGSLQPFDCCLVTSWLQHTGLGRYGEGLEPAGDLYAMRRIMSVLKPGGIAFVGIPTGDDALIWNEGRIYGRGRLPLLFAGWAIKSVYPEKVFHGDKPSYSIWVLKNTAACT</sequence>
<organism evidence="2 3">
    <name type="scientific">Synchytrium microbalum</name>
    <dbReference type="NCBI Taxonomy" id="1806994"/>
    <lineage>
        <taxon>Eukaryota</taxon>
        <taxon>Fungi</taxon>
        <taxon>Fungi incertae sedis</taxon>
        <taxon>Chytridiomycota</taxon>
        <taxon>Chytridiomycota incertae sedis</taxon>
        <taxon>Chytridiomycetes</taxon>
        <taxon>Synchytriales</taxon>
        <taxon>Synchytriaceae</taxon>
        <taxon>Synchytrium</taxon>
    </lineage>
</organism>
<dbReference type="RefSeq" id="XP_031023862.1">
    <property type="nucleotide sequence ID" value="XM_031170190.1"/>
</dbReference>
<dbReference type="InterPro" id="IPR005069">
    <property type="entry name" value="Nucl-diP-sugar_transferase"/>
</dbReference>
<dbReference type="GeneID" id="42005487"/>
<evidence type="ECO:0000313" key="3">
    <source>
        <dbReference type="Proteomes" id="UP000319731"/>
    </source>
</evidence>
<dbReference type="InterPro" id="IPR004951">
    <property type="entry name" value="DUF268_CAE_spp"/>
</dbReference>
<accession>A0A507C5I0</accession>
<dbReference type="PANTHER" id="PTHR47032:SF1">
    <property type="entry name" value="UDP-D-XYLOSE:L-FUCOSE ALPHA-1,3-D-XYLOSYLTRANSFERASE-RELATED"/>
    <property type="match status" value="1"/>
</dbReference>
<name>A0A507C5I0_9FUNG</name>
<dbReference type="EMBL" id="QEAO01000027">
    <property type="protein sequence ID" value="TPX32705.1"/>
    <property type="molecule type" value="Genomic_DNA"/>
</dbReference>
<dbReference type="GO" id="GO:0005794">
    <property type="term" value="C:Golgi apparatus"/>
    <property type="evidence" value="ECO:0007669"/>
    <property type="project" value="TreeGrafter"/>
</dbReference>
<feature type="domain" description="Nucleotide-diphospho-sugar transferase" evidence="1">
    <location>
        <begin position="132"/>
        <end position="310"/>
    </location>
</feature>